<dbReference type="Gramene" id="QL11p003371:mrna">
    <property type="protein sequence ID" value="QL11p003371:mrna"/>
    <property type="gene ID" value="QL11p003371"/>
</dbReference>
<comment type="pathway">
    <text evidence="2 8">Glycan metabolism; pectin degradation; 2-dehydro-3-deoxy-D-gluconate from pectin: step 1/5.</text>
</comment>
<keyword evidence="8" id="KW-0961">Cell wall biogenesis/degradation</keyword>
<reference evidence="10" key="2">
    <citation type="submission" date="2021-01" db="UniProtKB">
        <authorList>
            <consortium name="EnsemblPlants"/>
        </authorList>
    </citation>
    <scope>IDENTIFICATION</scope>
</reference>
<dbReference type="InterPro" id="IPR011050">
    <property type="entry name" value="Pectin_lyase_fold/virulence"/>
</dbReference>
<evidence type="ECO:0000256" key="1">
    <source>
        <dbReference type="ARBA" id="ARBA00004191"/>
    </source>
</evidence>
<dbReference type="InterPro" id="IPR035513">
    <property type="entry name" value="Invertase/methylesterase_inhib"/>
</dbReference>
<comment type="similarity">
    <text evidence="4">In the C-terminal section; belongs to the pectinesterase family.</text>
</comment>
<evidence type="ECO:0000256" key="2">
    <source>
        <dbReference type="ARBA" id="ARBA00005184"/>
    </source>
</evidence>
<dbReference type="Gene3D" id="2.160.20.10">
    <property type="entry name" value="Single-stranded right-handed beta-helix, Pectin lyase-like"/>
    <property type="match status" value="1"/>
</dbReference>
<accession>A0A7N2MUB2</accession>
<comment type="catalytic activity">
    <reaction evidence="8">
        <text>[(1-&gt;4)-alpha-D-galacturonosyl methyl ester](n) + n H2O = [(1-&gt;4)-alpha-D-galacturonosyl](n) + n methanol + n H(+)</text>
        <dbReference type="Rhea" id="RHEA:22380"/>
        <dbReference type="Rhea" id="RHEA-COMP:14570"/>
        <dbReference type="Rhea" id="RHEA-COMP:14573"/>
        <dbReference type="ChEBI" id="CHEBI:15377"/>
        <dbReference type="ChEBI" id="CHEBI:15378"/>
        <dbReference type="ChEBI" id="CHEBI:17790"/>
        <dbReference type="ChEBI" id="CHEBI:140522"/>
        <dbReference type="ChEBI" id="CHEBI:140523"/>
        <dbReference type="EC" id="3.1.1.11"/>
    </reaction>
</comment>
<dbReference type="UniPathway" id="UPA00545">
    <property type="reaction ID" value="UER00823"/>
</dbReference>
<organism evidence="10 11">
    <name type="scientific">Quercus lobata</name>
    <name type="common">Valley oak</name>
    <dbReference type="NCBI Taxonomy" id="97700"/>
    <lineage>
        <taxon>Eukaryota</taxon>
        <taxon>Viridiplantae</taxon>
        <taxon>Streptophyta</taxon>
        <taxon>Embryophyta</taxon>
        <taxon>Tracheophyta</taxon>
        <taxon>Spermatophyta</taxon>
        <taxon>Magnoliopsida</taxon>
        <taxon>eudicotyledons</taxon>
        <taxon>Gunneridae</taxon>
        <taxon>Pentapetalae</taxon>
        <taxon>rosids</taxon>
        <taxon>fabids</taxon>
        <taxon>Fagales</taxon>
        <taxon>Fagaceae</taxon>
        <taxon>Quercus</taxon>
    </lineage>
</organism>
<keyword evidence="6 8" id="KW-0378">Hydrolase</keyword>
<reference evidence="10 11" key="1">
    <citation type="journal article" date="2016" name="G3 (Bethesda)">
        <title>First Draft Assembly and Annotation of the Genome of a California Endemic Oak Quercus lobata Nee (Fagaceae).</title>
        <authorList>
            <person name="Sork V.L."/>
            <person name="Fitz-Gibbon S.T."/>
            <person name="Puiu D."/>
            <person name="Crepeau M."/>
            <person name="Gugger P.F."/>
            <person name="Sherman R."/>
            <person name="Stevens K."/>
            <person name="Langley C.H."/>
            <person name="Pellegrini M."/>
            <person name="Salzberg S.L."/>
        </authorList>
    </citation>
    <scope>NUCLEOTIDE SEQUENCE [LARGE SCALE GENOMIC DNA]</scope>
    <source>
        <strain evidence="10 11">cv. SW786</strain>
    </source>
</reference>
<dbReference type="InterPro" id="IPR006501">
    <property type="entry name" value="Pectinesterase_inhib_dom"/>
</dbReference>
<comment type="function">
    <text evidence="8">Acts in the modification of cell walls via demethylesterification of cell wall pectin.</text>
</comment>
<dbReference type="EC" id="3.1.1.11" evidence="8"/>
<evidence type="ECO:0000256" key="6">
    <source>
        <dbReference type="ARBA" id="ARBA00022801"/>
    </source>
</evidence>
<dbReference type="InParanoid" id="A0A7N2MUB2"/>
<dbReference type="InterPro" id="IPR000070">
    <property type="entry name" value="Pectinesterase_cat"/>
</dbReference>
<keyword evidence="7 8" id="KW-0063">Aspartyl esterase</keyword>
<dbReference type="PANTHER" id="PTHR31707">
    <property type="entry name" value="PECTINESTERASE"/>
    <property type="match status" value="1"/>
</dbReference>
<dbReference type="SMART" id="SM00856">
    <property type="entry name" value="PMEI"/>
    <property type="match status" value="1"/>
</dbReference>
<evidence type="ECO:0000256" key="7">
    <source>
        <dbReference type="ARBA" id="ARBA00023085"/>
    </source>
</evidence>
<comment type="subcellular location">
    <subcellularLocation>
        <location evidence="1 8">Secreted</location>
        <location evidence="1 8">Cell wall</location>
    </subcellularLocation>
</comment>
<evidence type="ECO:0000256" key="5">
    <source>
        <dbReference type="ARBA" id="ARBA00022512"/>
    </source>
</evidence>
<proteinExistence type="inferred from homology"/>
<sequence>MKYSQHSSSIKSVCKTTPYPVVCFNSLKHSDETSPNNKANLLTILQTAISKSEELLNQLLDFGNDIIEKQQGTIHDCNELQQITMSCLQRSVSLIQDAPIINKRKLADAIAQLSAALTNKNTCLEGLDSASGPLLLTLRLRNSIDHTYKHSRTRIGYDPSKVLTVAADGTGNFTTITDAINFAPNNSNDKTIIYVKQGVYQENVEIPSNKPNIFLRGEGTNATKITAVSGNGFLARDITIENIAGAKKHQAVALRVNEDFVALYRCHINGYQGTLYVHSFRQFYQECDILGTIDFVLGNAVVAFQGSTNDLYSSSSTVKSYLGRPWREYSRTVYLNSYIDKFIDPAGWIQWSNGDDNDDDDQELDTLYYGEYEDHGPGSSTDDRVTWEGYHRMNKIDTYNFTILEFINNDEWLDSTPFPYHDGVQ</sequence>
<name>A0A7N2MUB2_QUELO</name>
<dbReference type="Pfam" id="PF01095">
    <property type="entry name" value="Pectinesterase"/>
    <property type="match status" value="2"/>
</dbReference>
<dbReference type="EnsemblPlants" id="QL11p003371:mrna">
    <property type="protein sequence ID" value="QL11p003371:mrna"/>
    <property type="gene ID" value="QL11p003371"/>
</dbReference>
<keyword evidence="5 8" id="KW-0134">Cell wall</keyword>
<dbReference type="Proteomes" id="UP000594261">
    <property type="component" value="Chromosome 11"/>
</dbReference>
<protein>
    <recommendedName>
        <fullName evidence="8">Pectinesterase</fullName>
        <ecNumber evidence="8">3.1.1.11</ecNumber>
    </recommendedName>
</protein>
<evidence type="ECO:0000256" key="4">
    <source>
        <dbReference type="ARBA" id="ARBA00007786"/>
    </source>
</evidence>
<dbReference type="GO" id="GO:0045490">
    <property type="term" value="P:pectin catabolic process"/>
    <property type="evidence" value="ECO:0007669"/>
    <property type="project" value="UniProtKB-UniRule"/>
</dbReference>
<feature type="domain" description="Pectinesterase inhibitor" evidence="9">
    <location>
        <begin position="5"/>
        <end position="180"/>
    </location>
</feature>
<dbReference type="GO" id="GO:0042545">
    <property type="term" value="P:cell wall modification"/>
    <property type="evidence" value="ECO:0007669"/>
    <property type="project" value="UniProtKB-UniRule"/>
</dbReference>
<dbReference type="EMBL" id="LRBV02000011">
    <property type="status" value="NOT_ANNOTATED_CDS"/>
    <property type="molecule type" value="Genomic_DNA"/>
</dbReference>
<dbReference type="InterPro" id="IPR012334">
    <property type="entry name" value="Pectin_lyas_fold"/>
</dbReference>
<evidence type="ECO:0000256" key="8">
    <source>
        <dbReference type="RuleBase" id="RU000589"/>
    </source>
</evidence>
<dbReference type="AlphaFoldDB" id="A0A7N2MUB2"/>
<evidence type="ECO:0000313" key="11">
    <source>
        <dbReference type="Proteomes" id="UP000594261"/>
    </source>
</evidence>
<evidence type="ECO:0000313" key="10">
    <source>
        <dbReference type="EnsemblPlants" id="QL11p003371:mrna"/>
    </source>
</evidence>
<keyword evidence="11" id="KW-1185">Reference proteome</keyword>
<dbReference type="InterPro" id="IPR018040">
    <property type="entry name" value="Pectinesterase_Tyr_AS"/>
</dbReference>
<dbReference type="PROSITE" id="PS00800">
    <property type="entry name" value="PECTINESTERASE_1"/>
    <property type="match status" value="1"/>
</dbReference>
<dbReference type="CDD" id="cd15798">
    <property type="entry name" value="PMEI-like_3"/>
    <property type="match status" value="1"/>
</dbReference>
<dbReference type="Gene3D" id="1.20.140.40">
    <property type="entry name" value="Invertase/pectin methylesterase inhibitor family protein"/>
    <property type="match status" value="1"/>
</dbReference>
<evidence type="ECO:0000259" key="9">
    <source>
        <dbReference type="SMART" id="SM00856"/>
    </source>
</evidence>
<dbReference type="NCBIfam" id="TIGR01614">
    <property type="entry name" value="PME_inhib"/>
    <property type="match status" value="1"/>
</dbReference>
<keyword evidence="8" id="KW-0964">Secreted</keyword>
<dbReference type="GO" id="GO:0030599">
    <property type="term" value="F:pectinesterase activity"/>
    <property type="evidence" value="ECO:0007669"/>
    <property type="project" value="UniProtKB-UniRule"/>
</dbReference>
<dbReference type="GO" id="GO:0004857">
    <property type="term" value="F:enzyme inhibitor activity"/>
    <property type="evidence" value="ECO:0007669"/>
    <property type="project" value="InterPro"/>
</dbReference>
<comment type="similarity">
    <text evidence="3">In the N-terminal section; belongs to the PMEI family.</text>
</comment>
<dbReference type="SUPFAM" id="SSF101148">
    <property type="entry name" value="Plant invertase/pectin methylesterase inhibitor"/>
    <property type="match status" value="1"/>
</dbReference>
<dbReference type="Pfam" id="PF04043">
    <property type="entry name" value="PMEI"/>
    <property type="match status" value="1"/>
</dbReference>
<dbReference type="SUPFAM" id="SSF51126">
    <property type="entry name" value="Pectin lyase-like"/>
    <property type="match status" value="1"/>
</dbReference>
<evidence type="ECO:0000256" key="3">
    <source>
        <dbReference type="ARBA" id="ARBA00006027"/>
    </source>
</evidence>